<evidence type="ECO:0000256" key="3">
    <source>
        <dbReference type="ARBA" id="ARBA00023002"/>
    </source>
</evidence>
<evidence type="ECO:0000256" key="1">
    <source>
        <dbReference type="ARBA" id="ARBA00022559"/>
    </source>
</evidence>
<proteinExistence type="inferred from homology"/>
<evidence type="ECO:0000313" key="9">
    <source>
        <dbReference type="Proteomes" id="UP001595075"/>
    </source>
</evidence>
<keyword evidence="9" id="KW-1185">Reference proteome</keyword>
<feature type="domain" description="Plant heme peroxidase family profile" evidence="7">
    <location>
        <begin position="116"/>
        <end position="245"/>
    </location>
</feature>
<reference evidence="8 9" key="1">
    <citation type="journal article" date="2024" name="Commun. Biol.">
        <title>Comparative genomic analysis of thermophilic fungi reveals convergent evolutionary adaptations and gene losses.</title>
        <authorList>
            <person name="Steindorff A.S."/>
            <person name="Aguilar-Pontes M.V."/>
            <person name="Robinson A.J."/>
            <person name="Andreopoulos B."/>
            <person name="LaButti K."/>
            <person name="Kuo A."/>
            <person name="Mondo S."/>
            <person name="Riley R."/>
            <person name="Otillar R."/>
            <person name="Haridas S."/>
            <person name="Lipzen A."/>
            <person name="Grimwood J."/>
            <person name="Schmutz J."/>
            <person name="Clum A."/>
            <person name="Reid I.D."/>
            <person name="Moisan M.C."/>
            <person name="Butler G."/>
            <person name="Nguyen T.T.M."/>
            <person name="Dewar K."/>
            <person name="Conant G."/>
            <person name="Drula E."/>
            <person name="Henrissat B."/>
            <person name="Hansel C."/>
            <person name="Singer S."/>
            <person name="Hutchinson M.I."/>
            <person name="de Vries R.P."/>
            <person name="Natvig D.O."/>
            <person name="Powell A.J."/>
            <person name="Tsang A."/>
            <person name="Grigoriev I.V."/>
        </authorList>
    </citation>
    <scope>NUCLEOTIDE SEQUENCE [LARGE SCALE GENOMIC DNA]</scope>
    <source>
        <strain evidence="8 9">CBS 494.80</strain>
    </source>
</reference>
<dbReference type="PANTHER" id="PTHR31356">
    <property type="entry name" value="THYLAKOID LUMENAL 29 KDA PROTEIN, CHLOROPLASTIC-RELATED"/>
    <property type="match status" value="1"/>
</dbReference>
<dbReference type="InterPro" id="IPR044831">
    <property type="entry name" value="Ccp1-like"/>
</dbReference>
<organism evidence="8 9">
    <name type="scientific">Oculimacula yallundae</name>
    <dbReference type="NCBI Taxonomy" id="86028"/>
    <lineage>
        <taxon>Eukaryota</taxon>
        <taxon>Fungi</taxon>
        <taxon>Dikarya</taxon>
        <taxon>Ascomycota</taxon>
        <taxon>Pezizomycotina</taxon>
        <taxon>Leotiomycetes</taxon>
        <taxon>Helotiales</taxon>
        <taxon>Ploettnerulaceae</taxon>
        <taxon>Oculimacula</taxon>
    </lineage>
</organism>
<keyword evidence="5" id="KW-0732">Signal</keyword>
<evidence type="ECO:0000313" key="8">
    <source>
        <dbReference type="EMBL" id="KAL2072695.1"/>
    </source>
</evidence>
<keyword evidence="2" id="KW-0479">Metal-binding</keyword>
<dbReference type="Gene3D" id="1.10.520.10">
    <property type="match status" value="1"/>
</dbReference>
<feature type="chain" id="PRO_5044954129" description="Peroxidase" evidence="5">
    <location>
        <begin position="23"/>
        <end position="529"/>
    </location>
</feature>
<feature type="region of interest" description="Disordered" evidence="6">
    <location>
        <begin position="507"/>
        <end position="529"/>
    </location>
</feature>
<dbReference type="PANTHER" id="PTHR31356:SF53">
    <property type="entry name" value="HEME PEROXIDASE"/>
    <property type="match status" value="1"/>
</dbReference>
<dbReference type="InterPro" id="IPR010255">
    <property type="entry name" value="Haem_peroxidase_sf"/>
</dbReference>
<dbReference type="Proteomes" id="UP001595075">
    <property type="component" value="Unassembled WGS sequence"/>
</dbReference>
<keyword evidence="2" id="KW-0349">Heme</keyword>
<accession>A0ABR4CRW8</accession>
<comment type="similarity">
    <text evidence="4">Belongs to the peroxidase family.</text>
</comment>
<dbReference type="PROSITE" id="PS50873">
    <property type="entry name" value="PEROXIDASE_4"/>
    <property type="match status" value="1"/>
</dbReference>
<evidence type="ECO:0000256" key="5">
    <source>
        <dbReference type="RuleBase" id="RU363051"/>
    </source>
</evidence>
<evidence type="ECO:0000256" key="6">
    <source>
        <dbReference type="SAM" id="MobiDB-lite"/>
    </source>
</evidence>
<protein>
    <recommendedName>
        <fullName evidence="5">Peroxidase</fullName>
        <ecNumber evidence="5">1.11.1.-</ecNumber>
    </recommendedName>
</protein>
<keyword evidence="1 5" id="KW-0575">Peroxidase</keyword>
<keyword evidence="2" id="KW-0408">Iron</keyword>
<dbReference type="Pfam" id="PF00141">
    <property type="entry name" value="peroxidase"/>
    <property type="match status" value="1"/>
</dbReference>
<comment type="caution">
    <text evidence="8">The sequence shown here is derived from an EMBL/GenBank/DDBJ whole genome shotgun (WGS) entry which is preliminary data.</text>
</comment>
<sequence length="529" mass="55465">MAYNFGKSTLVLTSILVGLALADIPGISRQASIDELEHLLVDNGGYNSVMFASAVTPCSKYAGFAPGGVNQGEQTSAQWVRFAFHDFVTADISAGTGGLDASLGFEGSRAENKGLFVDDTMQFISQTFSALLGTADQVSLAVILAVAGCGGNANAIPLRVGRIDAVEAGPPGVPTPFTPLEPTLAQFAKAGFTATETIALTSCGHSLGRIHFSNFPDIIDNSAVSATNLNGGIGFDSTPAALDPTGMIDYLNGTNNQGGPLVTSPNVEARSDLRLFSSDGNQTIRDLSQSFGSTCSAVFSKMLNTVPRSANLSDPVTPQEWKVTNVVMHISWKGSVSMEGLLRNLWTSTPPPEKVTFATISSSGTLNEHESNDVVGTGTSLFGNTTYWDFSEDISSPGTTALGFQGTTYPINDMLFILPARSNVDPDSLEISIRAAAATSITGGIGNMEAILYVPVPQDGTKSLKIMTVTVPLKKYAKAGSYRLFKGSVKVLNVKNVVAKVVLGDSESQSVKTSLFDSSGDSDSEEDDS</sequence>
<dbReference type="Gene3D" id="1.10.420.10">
    <property type="entry name" value="Peroxidase, domain 2"/>
    <property type="match status" value="1"/>
</dbReference>
<feature type="compositionally biased region" description="Polar residues" evidence="6">
    <location>
        <begin position="507"/>
        <end position="516"/>
    </location>
</feature>
<dbReference type="EC" id="1.11.1.-" evidence="5"/>
<feature type="signal peptide" evidence="5">
    <location>
        <begin position="1"/>
        <end position="22"/>
    </location>
</feature>
<dbReference type="InterPro" id="IPR002016">
    <property type="entry name" value="Haem_peroxidase"/>
</dbReference>
<feature type="compositionally biased region" description="Acidic residues" evidence="6">
    <location>
        <begin position="520"/>
        <end position="529"/>
    </location>
</feature>
<evidence type="ECO:0000259" key="7">
    <source>
        <dbReference type="PROSITE" id="PS50873"/>
    </source>
</evidence>
<evidence type="ECO:0000256" key="2">
    <source>
        <dbReference type="ARBA" id="ARBA00022617"/>
    </source>
</evidence>
<evidence type="ECO:0000256" key="4">
    <source>
        <dbReference type="RuleBase" id="RU004241"/>
    </source>
</evidence>
<name>A0ABR4CRW8_9HELO</name>
<dbReference type="EMBL" id="JAZHXI010000004">
    <property type="protein sequence ID" value="KAL2072695.1"/>
    <property type="molecule type" value="Genomic_DNA"/>
</dbReference>
<dbReference type="SUPFAM" id="SSF48113">
    <property type="entry name" value="Heme-dependent peroxidases"/>
    <property type="match status" value="1"/>
</dbReference>
<keyword evidence="3 5" id="KW-0560">Oxidoreductase</keyword>
<gene>
    <name evidence="8" type="ORF">VTL71DRAFT_12038</name>
</gene>